<gene>
    <name evidence="2" type="ORF">B0T11DRAFT_300182</name>
</gene>
<keyword evidence="1" id="KW-0732">Signal</keyword>
<proteinExistence type="predicted"/>
<dbReference type="Proteomes" id="UP000813385">
    <property type="component" value="Unassembled WGS sequence"/>
</dbReference>
<dbReference type="AlphaFoldDB" id="A0A8K0X2G8"/>
<accession>A0A8K0X2G8</accession>
<evidence type="ECO:0000256" key="1">
    <source>
        <dbReference type="SAM" id="SignalP"/>
    </source>
</evidence>
<evidence type="ECO:0000313" key="3">
    <source>
        <dbReference type="Proteomes" id="UP000813385"/>
    </source>
</evidence>
<organism evidence="2 3">
    <name type="scientific">Plectosphaerella cucumerina</name>
    <dbReference type="NCBI Taxonomy" id="40658"/>
    <lineage>
        <taxon>Eukaryota</taxon>
        <taxon>Fungi</taxon>
        <taxon>Dikarya</taxon>
        <taxon>Ascomycota</taxon>
        <taxon>Pezizomycotina</taxon>
        <taxon>Sordariomycetes</taxon>
        <taxon>Hypocreomycetidae</taxon>
        <taxon>Glomerellales</taxon>
        <taxon>Plectosphaerellaceae</taxon>
        <taxon>Plectosphaerella</taxon>
    </lineage>
</organism>
<dbReference type="EMBL" id="JAGPXD010000004">
    <property type="protein sequence ID" value="KAH7359256.1"/>
    <property type="molecule type" value="Genomic_DNA"/>
</dbReference>
<reference evidence="2" key="1">
    <citation type="journal article" date="2021" name="Nat. Commun.">
        <title>Genetic determinants of endophytism in the Arabidopsis root mycobiome.</title>
        <authorList>
            <person name="Mesny F."/>
            <person name="Miyauchi S."/>
            <person name="Thiergart T."/>
            <person name="Pickel B."/>
            <person name="Atanasova L."/>
            <person name="Karlsson M."/>
            <person name="Huettel B."/>
            <person name="Barry K.W."/>
            <person name="Haridas S."/>
            <person name="Chen C."/>
            <person name="Bauer D."/>
            <person name="Andreopoulos W."/>
            <person name="Pangilinan J."/>
            <person name="LaButti K."/>
            <person name="Riley R."/>
            <person name="Lipzen A."/>
            <person name="Clum A."/>
            <person name="Drula E."/>
            <person name="Henrissat B."/>
            <person name="Kohler A."/>
            <person name="Grigoriev I.V."/>
            <person name="Martin F.M."/>
            <person name="Hacquard S."/>
        </authorList>
    </citation>
    <scope>NUCLEOTIDE SEQUENCE</scope>
    <source>
        <strain evidence="2">MPI-CAGE-AT-0016</strain>
    </source>
</reference>
<protein>
    <submittedName>
        <fullName evidence="2">Uncharacterized protein</fullName>
    </submittedName>
</protein>
<name>A0A8K0X2G8_9PEZI</name>
<feature type="chain" id="PRO_5035456225" evidence="1">
    <location>
        <begin position="20"/>
        <end position="234"/>
    </location>
</feature>
<sequence length="234" mass="25548">MRYPRVILGFAASVALSAAVPSPSVAPLPGAAPLPIGQLGWEGVVIDGEPPVEVWGASFEDIEAKIRAQYNPDFSIYTKEENKPPAVSENNALVARTQLEARQRNINCDQRYGDAQSLYVDEGINHLRRVNGNSCKARARTCILNMCVWTSGIGMCNDNTWDIDIPCTTIADYAQVIGMNCAWMPHPECHGPDCTVAPWNLFEKGQAFSPHLSWNVIVGSCSFWGATGERPVKA</sequence>
<comment type="caution">
    <text evidence="2">The sequence shown here is derived from an EMBL/GenBank/DDBJ whole genome shotgun (WGS) entry which is preliminary data.</text>
</comment>
<keyword evidence="3" id="KW-1185">Reference proteome</keyword>
<evidence type="ECO:0000313" key="2">
    <source>
        <dbReference type="EMBL" id="KAH7359256.1"/>
    </source>
</evidence>
<feature type="signal peptide" evidence="1">
    <location>
        <begin position="1"/>
        <end position="19"/>
    </location>
</feature>
<dbReference type="OrthoDB" id="3552888at2759"/>